<protein>
    <submittedName>
        <fullName evidence="4">DUF4142 domain-containing protein</fullName>
    </submittedName>
</protein>
<dbReference type="PANTHER" id="PTHR38593:SF1">
    <property type="entry name" value="BLR2558 PROTEIN"/>
    <property type="match status" value="1"/>
</dbReference>
<feature type="region of interest" description="Disordered" evidence="1">
    <location>
        <begin position="22"/>
        <end position="42"/>
    </location>
</feature>
<evidence type="ECO:0000313" key="5">
    <source>
        <dbReference type="Proteomes" id="UP000273405"/>
    </source>
</evidence>
<feature type="chain" id="PRO_5017364768" evidence="2">
    <location>
        <begin position="23"/>
        <end position="259"/>
    </location>
</feature>
<feature type="compositionally biased region" description="Gly residues" evidence="1">
    <location>
        <begin position="240"/>
        <end position="253"/>
    </location>
</feature>
<comment type="caution">
    <text evidence="4">The sequence shown here is derived from an EMBL/GenBank/DDBJ whole genome shotgun (WGS) entry which is preliminary data.</text>
</comment>
<dbReference type="EMBL" id="RAWG01000198">
    <property type="protein sequence ID" value="RKH38370.1"/>
    <property type="molecule type" value="Genomic_DNA"/>
</dbReference>
<accession>A0A3A8N4D3</accession>
<dbReference type="Gene3D" id="1.20.1260.10">
    <property type="match status" value="1"/>
</dbReference>
<dbReference type="InterPro" id="IPR025419">
    <property type="entry name" value="DUF4142"/>
</dbReference>
<feature type="region of interest" description="Disordered" evidence="1">
    <location>
        <begin position="212"/>
        <end position="259"/>
    </location>
</feature>
<reference evidence="5" key="1">
    <citation type="submission" date="2018-09" db="EMBL/GenBank/DDBJ databases">
        <authorList>
            <person name="Livingstone P.G."/>
            <person name="Whitworth D.E."/>
        </authorList>
    </citation>
    <scope>NUCLEOTIDE SEQUENCE [LARGE SCALE GENOMIC DNA]</scope>
    <source>
        <strain evidence="5">CA040B</strain>
    </source>
</reference>
<dbReference type="RefSeq" id="WP_120628074.1">
    <property type="nucleotide sequence ID" value="NZ_RAWG01000198.1"/>
</dbReference>
<dbReference type="InterPro" id="IPR012347">
    <property type="entry name" value="Ferritin-like"/>
</dbReference>
<sequence length="259" mass="26925">MKRTLHGVTLAAALFAGGVSLAQSATSPTPPPPGASGSTKPAAMKGMAEFKGFMVPTDEKAFLERLHHINQTEILQAQLAQKNSQNPDVKSYAESMIKMHTDADQKVMTYATTKKLKLAEPKPVDEMERKAMAATKAEIAKLEVLKGSPFDSSYMAGQVAAHDMAIGKVMAAQHGMNATGEMATMITTLTQELPKHRDMAYQTLGKVDDAMGVGGSGAGMQGGSMDHGSMKHGPPPSGTTGSGSMGGATGTTGGSTKTK</sequence>
<dbReference type="Pfam" id="PF13628">
    <property type="entry name" value="DUF4142"/>
    <property type="match status" value="1"/>
</dbReference>
<dbReference type="AlphaFoldDB" id="A0A3A8N4D3"/>
<evidence type="ECO:0000256" key="2">
    <source>
        <dbReference type="SAM" id="SignalP"/>
    </source>
</evidence>
<keyword evidence="2" id="KW-0732">Signal</keyword>
<name>A0A3A8N4D3_9BACT</name>
<feature type="domain" description="DUF4142" evidence="3">
    <location>
        <begin position="59"/>
        <end position="201"/>
    </location>
</feature>
<keyword evidence="5" id="KW-1185">Reference proteome</keyword>
<dbReference type="Proteomes" id="UP000273405">
    <property type="component" value="Unassembled WGS sequence"/>
</dbReference>
<feature type="signal peptide" evidence="2">
    <location>
        <begin position="1"/>
        <end position="22"/>
    </location>
</feature>
<feature type="compositionally biased region" description="Gly residues" evidence="1">
    <location>
        <begin position="212"/>
        <end position="222"/>
    </location>
</feature>
<dbReference type="PANTHER" id="PTHR38593">
    <property type="entry name" value="BLR2558 PROTEIN"/>
    <property type="match status" value="1"/>
</dbReference>
<organism evidence="4 5">
    <name type="scientific">Corallococcus sicarius</name>
    <dbReference type="NCBI Taxonomy" id="2316726"/>
    <lineage>
        <taxon>Bacteria</taxon>
        <taxon>Pseudomonadati</taxon>
        <taxon>Myxococcota</taxon>
        <taxon>Myxococcia</taxon>
        <taxon>Myxococcales</taxon>
        <taxon>Cystobacterineae</taxon>
        <taxon>Myxococcaceae</taxon>
        <taxon>Corallococcus</taxon>
    </lineage>
</organism>
<evidence type="ECO:0000313" key="4">
    <source>
        <dbReference type="EMBL" id="RKH38370.1"/>
    </source>
</evidence>
<gene>
    <name evidence="4" type="ORF">D7X12_26545</name>
</gene>
<evidence type="ECO:0000256" key="1">
    <source>
        <dbReference type="SAM" id="MobiDB-lite"/>
    </source>
</evidence>
<dbReference type="OrthoDB" id="5526146at2"/>
<proteinExistence type="predicted"/>
<evidence type="ECO:0000259" key="3">
    <source>
        <dbReference type="Pfam" id="PF13628"/>
    </source>
</evidence>